<dbReference type="PIRSF" id="PIRSF000381">
    <property type="entry name" value="MetH"/>
    <property type="match status" value="1"/>
</dbReference>
<evidence type="ECO:0000256" key="13">
    <source>
        <dbReference type="ARBA" id="ARBA00022723"/>
    </source>
</evidence>
<dbReference type="SUPFAM" id="SSF52242">
    <property type="entry name" value="Cobalamin (vitamin B12)-binding domain"/>
    <property type="match status" value="1"/>
</dbReference>
<feature type="binding site" evidence="22">
    <location>
        <position position="248"/>
    </location>
    <ligand>
        <name>Zn(2+)</name>
        <dbReference type="ChEBI" id="CHEBI:29105"/>
    </ligand>
</feature>
<evidence type="ECO:0000256" key="15">
    <source>
        <dbReference type="ARBA" id="ARBA00022833"/>
    </source>
</evidence>
<dbReference type="SUPFAM" id="SSF82282">
    <property type="entry name" value="Homocysteine S-methyltransferase"/>
    <property type="match status" value="1"/>
</dbReference>
<evidence type="ECO:0000256" key="12">
    <source>
        <dbReference type="ARBA" id="ARBA00022691"/>
    </source>
</evidence>
<dbReference type="SUPFAM" id="SSF51717">
    <property type="entry name" value="Dihydropteroate synthetase-like"/>
    <property type="match status" value="1"/>
</dbReference>
<dbReference type="InterPro" id="IPR003759">
    <property type="entry name" value="Cbl-bd_cap"/>
</dbReference>
<dbReference type="InterPro" id="IPR011005">
    <property type="entry name" value="Dihydropteroate_synth-like_sf"/>
</dbReference>
<evidence type="ECO:0000256" key="6">
    <source>
        <dbReference type="ARBA" id="ARBA00012032"/>
    </source>
</evidence>
<feature type="domain" description="AdoMet activation" evidence="25">
    <location>
        <begin position="910"/>
        <end position="1196"/>
    </location>
</feature>
<dbReference type="SMART" id="SM01018">
    <property type="entry name" value="B12-binding_2"/>
    <property type="match status" value="1"/>
</dbReference>
<dbReference type="GO" id="GO:0032259">
    <property type="term" value="P:methylation"/>
    <property type="evidence" value="ECO:0007669"/>
    <property type="project" value="UniProtKB-KW"/>
</dbReference>
<dbReference type="InterPro" id="IPR004223">
    <property type="entry name" value="VitB12-dep_Met_synth_activ_dom"/>
</dbReference>
<comment type="domain">
    <text evidence="21">Modular enzyme with four functionally distinct domains. The isolated Hcy-binding domain catalyzes methyl transfer from free methylcobalamin to homocysteine. The Hcy-binding domain in association with the pterin-binding domain catalyzes the methylation of cob(I)alamin by methyltetrahydrofolate and the methylation of homocysteine. The B12-binding domain binds the cofactor. The AdoMet activation domain binds S-adenosyl-L-methionine. Under aerobic conditions cob(I)alamin can be converted to inactive cob(II)alamin. Reductive methylation by S-adenosyl-L-methionine and flavodoxin regenerates methylcobalamin.</text>
</comment>
<comment type="catalytic activity">
    <reaction evidence="1 21">
        <text>(6S)-5-methyl-5,6,7,8-tetrahydrofolate + L-homocysteine = (6S)-5,6,7,8-tetrahydrofolate + L-methionine</text>
        <dbReference type="Rhea" id="RHEA:11172"/>
        <dbReference type="ChEBI" id="CHEBI:18608"/>
        <dbReference type="ChEBI" id="CHEBI:57453"/>
        <dbReference type="ChEBI" id="CHEBI:57844"/>
        <dbReference type="ChEBI" id="CHEBI:58199"/>
        <dbReference type="EC" id="2.1.1.13"/>
    </reaction>
</comment>
<evidence type="ECO:0000256" key="10">
    <source>
        <dbReference type="ARBA" id="ARBA00022628"/>
    </source>
</evidence>
<protein>
    <recommendedName>
        <fullName evidence="7 20">Methionine synthase</fullName>
        <ecNumber evidence="6 20">2.1.1.13</ecNumber>
    </recommendedName>
    <alternativeName>
        <fullName evidence="19 21">5-methyltetrahydrofolate--homocysteine methyltransferase</fullName>
    </alternativeName>
</protein>
<feature type="domain" description="Hcy-binding" evidence="23">
    <location>
        <begin position="17"/>
        <end position="329"/>
    </location>
</feature>
<dbReference type="InterPro" id="IPR036589">
    <property type="entry name" value="HCY_dom_sf"/>
</dbReference>
<keyword evidence="12 21" id="KW-0949">S-adenosyl-L-methionine</keyword>
<keyword evidence="10 21" id="KW-0846">Cobalamin</keyword>
<dbReference type="Pfam" id="PF00809">
    <property type="entry name" value="Pterin_bind"/>
    <property type="match status" value="1"/>
</dbReference>
<dbReference type="EC" id="2.1.1.13" evidence="6 20"/>
<dbReference type="PROSITE" id="PS50970">
    <property type="entry name" value="HCY"/>
    <property type="match status" value="1"/>
</dbReference>
<evidence type="ECO:0000256" key="3">
    <source>
        <dbReference type="ARBA" id="ARBA00001956"/>
    </source>
</evidence>
<dbReference type="PROSITE" id="PS51332">
    <property type="entry name" value="B12_BINDING"/>
    <property type="match status" value="1"/>
</dbReference>
<evidence type="ECO:0000256" key="14">
    <source>
        <dbReference type="ARBA" id="ARBA00022737"/>
    </source>
</evidence>
<keyword evidence="11 21" id="KW-0808">Transferase</keyword>
<dbReference type="InterPro" id="IPR006158">
    <property type="entry name" value="Cobalamin-bd"/>
</dbReference>
<evidence type="ECO:0000259" key="26">
    <source>
        <dbReference type="PROSITE" id="PS51332"/>
    </source>
</evidence>
<evidence type="ECO:0000256" key="9">
    <source>
        <dbReference type="ARBA" id="ARBA00022605"/>
    </source>
</evidence>
<dbReference type="InterPro" id="IPR000489">
    <property type="entry name" value="Pterin-binding_dom"/>
</dbReference>
<evidence type="ECO:0000259" key="23">
    <source>
        <dbReference type="PROSITE" id="PS50970"/>
    </source>
</evidence>
<evidence type="ECO:0000256" key="22">
    <source>
        <dbReference type="PROSITE-ProRule" id="PRU00333"/>
    </source>
</evidence>
<dbReference type="SUPFAM" id="SSF56507">
    <property type="entry name" value="Methionine synthase activation domain-like"/>
    <property type="match status" value="1"/>
</dbReference>
<evidence type="ECO:0000256" key="17">
    <source>
        <dbReference type="ARBA" id="ARBA00023285"/>
    </source>
</evidence>
<dbReference type="Gene3D" id="3.40.50.280">
    <property type="entry name" value="Cobalamin-binding domain"/>
    <property type="match status" value="1"/>
</dbReference>
<evidence type="ECO:0000313" key="28">
    <source>
        <dbReference type="EMBL" id="WJW67296.1"/>
    </source>
</evidence>
<evidence type="ECO:0000259" key="27">
    <source>
        <dbReference type="PROSITE" id="PS51337"/>
    </source>
</evidence>
<dbReference type="Proteomes" id="UP001431572">
    <property type="component" value="Chromosome 1"/>
</dbReference>
<feature type="domain" description="B12-binding N-terminal" evidence="27">
    <location>
        <begin position="647"/>
        <end position="740"/>
    </location>
</feature>
<comment type="cofactor">
    <cofactor evidence="3 21">
        <name>methylcob(III)alamin</name>
        <dbReference type="ChEBI" id="CHEBI:28115"/>
    </cofactor>
</comment>
<accession>A0ABY9B2D6</accession>
<keyword evidence="17 21" id="KW-0170">Cobalt</keyword>
<dbReference type="NCBIfam" id="TIGR02082">
    <property type="entry name" value="metH"/>
    <property type="match status" value="1"/>
</dbReference>
<evidence type="ECO:0000256" key="7">
    <source>
        <dbReference type="ARBA" id="ARBA00013998"/>
    </source>
</evidence>
<dbReference type="EMBL" id="CP128399">
    <property type="protein sequence ID" value="WJW67296.1"/>
    <property type="molecule type" value="Genomic_DNA"/>
</dbReference>
<dbReference type="Pfam" id="PF02607">
    <property type="entry name" value="B12-binding_2"/>
    <property type="match status" value="1"/>
</dbReference>
<keyword evidence="15 21" id="KW-0862">Zinc</keyword>
<evidence type="ECO:0000259" key="25">
    <source>
        <dbReference type="PROSITE" id="PS50974"/>
    </source>
</evidence>
<comment type="cofactor">
    <cofactor evidence="2 21 22">
        <name>Zn(2+)</name>
        <dbReference type="ChEBI" id="CHEBI:29105"/>
    </cofactor>
</comment>
<evidence type="ECO:0000259" key="24">
    <source>
        <dbReference type="PROSITE" id="PS50972"/>
    </source>
</evidence>
<evidence type="ECO:0000256" key="18">
    <source>
        <dbReference type="ARBA" id="ARBA00025552"/>
    </source>
</evidence>
<dbReference type="InterPro" id="IPR036724">
    <property type="entry name" value="Cobalamin-bd_sf"/>
</dbReference>
<dbReference type="Pfam" id="PF02310">
    <property type="entry name" value="B12-binding"/>
    <property type="match status" value="1"/>
</dbReference>
<feature type="binding site" evidence="22">
    <location>
        <position position="314"/>
    </location>
    <ligand>
        <name>Zn(2+)</name>
        <dbReference type="ChEBI" id="CHEBI:29105"/>
    </ligand>
</feature>
<evidence type="ECO:0000256" key="20">
    <source>
        <dbReference type="NCBIfam" id="TIGR02082"/>
    </source>
</evidence>
<feature type="domain" description="Pterin-binding" evidence="24">
    <location>
        <begin position="360"/>
        <end position="617"/>
    </location>
</feature>
<dbReference type="PROSITE" id="PS50972">
    <property type="entry name" value="PTERIN_BINDING"/>
    <property type="match status" value="1"/>
</dbReference>
<dbReference type="PANTHER" id="PTHR45833:SF1">
    <property type="entry name" value="METHIONINE SYNTHASE"/>
    <property type="match status" value="1"/>
</dbReference>
<dbReference type="Gene3D" id="3.20.20.20">
    <property type="entry name" value="Dihydropteroate synthase-like"/>
    <property type="match status" value="1"/>
</dbReference>
<dbReference type="SUPFAM" id="SSF47644">
    <property type="entry name" value="Methionine synthase domain"/>
    <property type="match status" value="1"/>
</dbReference>
<evidence type="ECO:0000256" key="2">
    <source>
        <dbReference type="ARBA" id="ARBA00001947"/>
    </source>
</evidence>
<keyword evidence="29" id="KW-1185">Reference proteome</keyword>
<dbReference type="PROSITE" id="PS50974">
    <property type="entry name" value="ADOMET_ACTIVATION"/>
    <property type="match status" value="1"/>
</dbReference>
<feature type="binding site" evidence="22">
    <location>
        <position position="315"/>
    </location>
    <ligand>
        <name>Zn(2+)</name>
        <dbReference type="ChEBI" id="CHEBI:29105"/>
    </ligand>
</feature>
<evidence type="ECO:0000313" key="29">
    <source>
        <dbReference type="Proteomes" id="UP001431572"/>
    </source>
</evidence>
<dbReference type="InterPro" id="IPR037010">
    <property type="entry name" value="VitB12-dep_Met_synth_activ_sf"/>
</dbReference>
<sequence length="1196" mass="131917">MSNQIFNPFGSPEKYQASSFMRELEKRVLVYDGAMGTQLMERNLTVDDYGGEQYHGCNEYLVLTRPDVIEEIHSAYFAAGADVVESDSFTGSRLKLDEYKLGHLTYEINFTATQIARRVADRFTAADPSRPRFVAGSIGPTGLLPSSEDPVLGNITFDQLKETYAEQSKALIEGGADVLLIETSQDILEVKAAIFGIREAIIQTGKWVPIQAQVSVLDGNGRMLLGTDIAAVMVTLESLRADIIGLNCAVGPDLMREPMRYLSEHSKVKLSCLPNAGLPINERGRTVYPLQAVPMAEILKEFVEELGINIVGTCCGSTPEYTAELAKQVWGHEKPVRTLQAEALVSSGIRATSLLQDPPPMLVGERVNSTGSKKVRQLLLADDYDGLMTIAREQVEGGAHTLDVQVALTERTDEAEQMRRTVKKLSTAIEAPLVIDSTEADVIEAALKAAPGRCIINSINMERGTERIEAIMPLVRDHGAAVIALTIDEEGMAHTAERKFEIATRIRQIVHENYDLPDNALIFDLLTFPLTTGQEDLREDAYQTLLGIKRLKEAYPEVLTILGVSNVSFGVAQRARAVLNSMFLHHAVQYGLDMAIVNPSHITPYAEIPDEQRKLCDDLIFNHDQDALPRFIEFFEKNTSAGVKAEAEDATAGMSVAEKLHYQILHRKKEGIEALVDAEVENRGAVPVLNEVLLPAMKEVGDKFGAGELILPFVLQSAEVMKKAVAWLEQYLEKKEGYTKGKVVIATVFGDVHDIGKSLVNTILTNNGYTVYDLGKQVPVNTIIEKAVEVGADAIGLSALLVSTSKQMPLCVQELQRRGLDFPVLIGGAAINRAFGYRTNFVNNNPETPYTPGVFYCKDAFEGLSVIDKLTDKAASAQFKNQLLVEAHASIVKEHERDARVAQTHARLEAEAATKAALNGSIRPSGVEDLKHLPEPPFWGYCTLKQLPLEQLFDLLDKNTLFRLHWGGGSSKKKLEGGYETLVKDEFEPLLAELRESAEREGFLAPKAIYGYFPCRTEGEEVVIYDPENRERELTRFSFPRQPGGEKLCLADYFATSQTAAGKYDVIPLQVVTAGQVAGEYCDRLNKQGDYSRAYFVHGLASSIAEAAAEYLNRQIIAELGLHEGQGKRYSWGYPACPDLEDQQKLFQLMPITSEIGVSITEAHQLDPEQSTAALVVHHTSAKYYSTLDRESVSRL</sequence>
<keyword evidence="13 21" id="KW-0479">Metal-binding</keyword>
<dbReference type="InterPro" id="IPR011822">
    <property type="entry name" value="MetH"/>
</dbReference>
<evidence type="ECO:0000256" key="4">
    <source>
        <dbReference type="ARBA" id="ARBA00005178"/>
    </source>
</evidence>
<dbReference type="Pfam" id="PF02574">
    <property type="entry name" value="S-methyl_trans"/>
    <property type="match status" value="1"/>
</dbReference>
<evidence type="ECO:0000256" key="16">
    <source>
        <dbReference type="ARBA" id="ARBA00023167"/>
    </source>
</evidence>
<evidence type="ECO:0000256" key="19">
    <source>
        <dbReference type="ARBA" id="ARBA00031040"/>
    </source>
</evidence>
<evidence type="ECO:0000256" key="11">
    <source>
        <dbReference type="ARBA" id="ARBA00022679"/>
    </source>
</evidence>
<reference evidence="28" key="1">
    <citation type="journal article" date="2024" name="Nature">
        <title>Anoxygenic phototroph of the Chloroflexota uses a type I reaction centre.</title>
        <authorList>
            <person name="Tsuji J.M."/>
            <person name="Shaw N.A."/>
            <person name="Nagashima S."/>
            <person name="Venkiteswaran J.J."/>
            <person name="Schiff S.L."/>
            <person name="Watanabe T."/>
            <person name="Fukui M."/>
            <person name="Hanada S."/>
            <person name="Tank M."/>
            <person name="Neufeld J.D."/>
        </authorList>
    </citation>
    <scope>NUCLEOTIDE SEQUENCE</scope>
    <source>
        <strain evidence="28">L227-S17</strain>
    </source>
</reference>
<evidence type="ECO:0000256" key="8">
    <source>
        <dbReference type="ARBA" id="ARBA00022603"/>
    </source>
</evidence>
<proteinExistence type="inferred from homology"/>
<evidence type="ECO:0000256" key="1">
    <source>
        <dbReference type="ARBA" id="ARBA00001700"/>
    </source>
</evidence>
<keyword evidence="16 21" id="KW-0486">Methionine biosynthesis</keyword>
<dbReference type="PANTHER" id="PTHR45833">
    <property type="entry name" value="METHIONINE SYNTHASE"/>
    <property type="match status" value="1"/>
</dbReference>
<dbReference type="InterPro" id="IPR036594">
    <property type="entry name" value="Meth_synthase_dom"/>
</dbReference>
<evidence type="ECO:0000256" key="5">
    <source>
        <dbReference type="ARBA" id="ARBA00010398"/>
    </source>
</evidence>
<dbReference type="Gene3D" id="3.20.20.330">
    <property type="entry name" value="Homocysteine-binding-like domain"/>
    <property type="match status" value="1"/>
</dbReference>
<comment type="similarity">
    <text evidence="5">Belongs to the vitamin-B12 dependent methionine synthase family.</text>
</comment>
<keyword evidence="9 21" id="KW-0028">Amino-acid biosynthesis</keyword>
<keyword evidence="8 21" id="KW-0489">Methyltransferase</keyword>
<gene>
    <name evidence="28" type="primary">metH</name>
    <name evidence="28" type="ORF">OZ401_000556</name>
</gene>
<dbReference type="PROSITE" id="PS51337">
    <property type="entry name" value="B12_BINDING_NTER"/>
    <property type="match status" value="1"/>
</dbReference>
<organism evidence="28 29">
    <name type="scientific">Candidatus Chlorohelix allophototropha</name>
    <dbReference type="NCBI Taxonomy" id="3003348"/>
    <lineage>
        <taxon>Bacteria</taxon>
        <taxon>Bacillati</taxon>
        <taxon>Chloroflexota</taxon>
        <taxon>Chloroflexia</taxon>
        <taxon>Candidatus Chloroheliales</taxon>
        <taxon>Candidatus Chloroheliaceae</taxon>
        <taxon>Candidatus Chlorohelix</taxon>
    </lineage>
</organism>
<name>A0ABY9B2D6_9CHLR</name>
<feature type="domain" description="B12-binding" evidence="26">
    <location>
        <begin position="740"/>
        <end position="881"/>
    </location>
</feature>
<comment type="function">
    <text evidence="18 21">Catalyzes the transfer of a methyl group from methyl-cobalamin to homocysteine, yielding enzyme-bound cob(I)alamin and methionine. Subsequently, remethylates the cofactor using methyltetrahydrofolate.</text>
</comment>
<evidence type="ECO:0000256" key="21">
    <source>
        <dbReference type="PIRNR" id="PIRNR000381"/>
    </source>
</evidence>
<dbReference type="Pfam" id="PF02965">
    <property type="entry name" value="Met_synt_B12"/>
    <property type="match status" value="1"/>
</dbReference>
<dbReference type="Gene3D" id="1.10.1240.10">
    <property type="entry name" value="Methionine synthase domain"/>
    <property type="match status" value="1"/>
</dbReference>
<dbReference type="RefSeq" id="WP_342398989.1">
    <property type="nucleotide sequence ID" value="NZ_CP128399.1"/>
</dbReference>
<dbReference type="Gene3D" id="3.10.196.10">
    <property type="entry name" value="Vitamin B12-dependent methionine synthase, activation domain"/>
    <property type="match status" value="1"/>
</dbReference>
<dbReference type="GO" id="GO:0008705">
    <property type="term" value="F:methionine synthase activity"/>
    <property type="evidence" value="ECO:0007669"/>
    <property type="project" value="UniProtKB-EC"/>
</dbReference>
<keyword evidence="14" id="KW-0677">Repeat</keyword>
<dbReference type="InterPro" id="IPR003726">
    <property type="entry name" value="HCY_dom"/>
</dbReference>
<comment type="pathway">
    <text evidence="4 21">Amino-acid biosynthesis; L-methionine biosynthesis via de novo pathway; L-methionine from L-homocysteine (MetH route): step 1/1.</text>
</comment>
<dbReference type="InterPro" id="IPR050554">
    <property type="entry name" value="Met_Synthase/Corrinoid"/>
</dbReference>